<accession>A0A916RVH6</accession>
<gene>
    <name evidence="1" type="ORF">GCM10011507_23630</name>
</gene>
<organism evidence="1 2">
    <name type="scientific">Edaphobacter acidisoli</name>
    <dbReference type="NCBI Taxonomy" id="2040573"/>
    <lineage>
        <taxon>Bacteria</taxon>
        <taxon>Pseudomonadati</taxon>
        <taxon>Acidobacteriota</taxon>
        <taxon>Terriglobia</taxon>
        <taxon>Terriglobales</taxon>
        <taxon>Acidobacteriaceae</taxon>
        <taxon>Edaphobacter</taxon>
    </lineage>
</organism>
<reference evidence="1" key="2">
    <citation type="submission" date="2020-09" db="EMBL/GenBank/DDBJ databases">
        <authorList>
            <person name="Sun Q."/>
            <person name="Zhou Y."/>
        </authorList>
    </citation>
    <scope>NUCLEOTIDE SEQUENCE</scope>
    <source>
        <strain evidence="1">CGMCC 1.15447</strain>
    </source>
</reference>
<evidence type="ECO:0000313" key="2">
    <source>
        <dbReference type="Proteomes" id="UP000648801"/>
    </source>
</evidence>
<dbReference type="Proteomes" id="UP000648801">
    <property type="component" value="Unassembled WGS sequence"/>
</dbReference>
<dbReference type="EMBL" id="BMJB01000001">
    <property type="protein sequence ID" value="GGA71260.1"/>
    <property type="molecule type" value="Genomic_DNA"/>
</dbReference>
<protein>
    <submittedName>
        <fullName evidence="1">Uncharacterized protein</fullName>
    </submittedName>
</protein>
<evidence type="ECO:0000313" key="1">
    <source>
        <dbReference type="EMBL" id="GGA71260.1"/>
    </source>
</evidence>
<sequence>MAPDAAITYIQRAKENHISESCFRAAFNIFLPLPTEKKIPILLELLSARIPTERNDGDPEFVTRIPGPDLYYPAVEALINLGEVAEPAVLDYIASDPYGDRVGWENAVFVHLMHQTQFFNIVHAITTLKVKRAELKDTAKISRISEAIKYIDDKYCQNSLGAACRAAAESP</sequence>
<keyword evidence="2" id="KW-1185">Reference proteome</keyword>
<comment type="caution">
    <text evidence="1">The sequence shown here is derived from an EMBL/GenBank/DDBJ whole genome shotgun (WGS) entry which is preliminary data.</text>
</comment>
<name>A0A916RVH6_9BACT</name>
<reference evidence="1" key="1">
    <citation type="journal article" date="2014" name="Int. J. Syst. Evol. Microbiol.">
        <title>Complete genome sequence of Corynebacterium casei LMG S-19264T (=DSM 44701T), isolated from a smear-ripened cheese.</title>
        <authorList>
            <consortium name="US DOE Joint Genome Institute (JGI-PGF)"/>
            <person name="Walter F."/>
            <person name="Albersmeier A."/>
            <person name="Kalinowski J."/>
            <person name="Ruckert C."/>
        </authorList>
    </citation>
    <scope>NUCLEOTIDE SEQUENCE</scope>
    <source>
        <strain evidence="1">CGMCC 1.15447</strain>
    </source>
</reference>
<proteinExistence type="predicted"/>
<dbReference type="AlphaFoldDB" id="A0A916RVH6"/>